<protein>
    <recommendedName>
        <fullName evidence="1">Phosphoribosyltransferase domain-containing protein</fullName>
    </recommendedName>
</protein>
<feature type="domain" description="Phosphoribosyltransferase" evidence="1">
    <location>
        <begin position="8"/>
        <end position="164"/>
    </location>
</feature>
<dbReference type="AlphaFoldDB" id="A0A1F6DEF1"/>
<dbReference type="Gene3D" id="3.40.50.2020">
    <property type="match status" value="1"/>
</dbReference>
<dbReference type="Gene3D" id="3.30.1310.20">
    <property type="entry name" value="PRTase-like"/>
    <property type="match status" value="1"/>
</dbReference>
<organism evidence="2 3">
    <name type="scientific">Candidatus Kaiserbacteria bacterium RIFCSPHIGHO2_01_FULL_56_24</name>
    <dbReference type="NCBI Taxonomy" id="1798487"/>
    <lineage>
        <taxon>Bacteria</taxon>
        <taxon>Candidatus Kaiseribacteriota</taxon>
    </lineage>
</organism>
<sequence length="208" mass="22715">MFTDRIDAGRRLAQELEDFRGADTLVLALPRGGVVLGYEVAQSLGAPLDIVVTRKIGHPLHPEYAIGVVDEKGKRLLNEAEAAGLDPQWLDAETEKQRNEAARRIIAYRGGRAPARIAAKTVILVDDGIATGLTMRLAARIVREGNPARIIVAVPVASAESLRDLESEGVDDIIVLEPPETFGGAVGRHYMHFEQVDDREVIRILKAR</sequence>
<dbReference type="SUPFAM" id="SSF53271">
    <property type="entry name" value="PRTase-like"/>
    <property type="match status" value="1"/>
</dbReference>
<dbReference type="InterPro" id="IPR029057">
    <property type="entry name" value="PRTase-like"/>
</dbReference>
<evidence type="ECO:0000313" key="3">
    <source>
        <dbReference type="Proteomes" id="UP000176377"/>
    </source>
</evidence>
<evidence type="ECO:0000313" key="2">
    <source>
        <dbReference type="EMBL" id="OGG59771.1"/>
    </source>
</evidence>
<reference evidence="2 3" key="1">
    <citation type="journal article" date="2016" name="Nat. Commun.">
        <title>Thousands of microbial genomes shed light on interconnected biogeochemical processes in an aquifer system.</title>
        <authorList>
            <person name="Anantharaman K."/>
            <person name="Brown C.T."/>
            <person name="Hug L.A."/>
            <person name="Sharon I."/>
            <person name="Castelle C.J."/>
            <person name="Probst A.J."/>
            <person name="Thomas B.C."/>
            <person name="Singh A."/>
            <person name="Wilkins M.J."/>
            <person name="Karaoz U."/>
            <person name="Brodie E.L."/>
            <person name="Williams K.H."/>
            <person name="Hubbard S.S."/>
            <person name="Banfield J.F."/>
        </authorList>
    </citation>
    <scope>NUCLEOTIDE SEQUENCE [LARGE SCALE GENOMIC DNA]</scope>
</reference>
<comment type="caution">
    <text evidence="2">The sequence shown here is derived from an EMBL/GenBank/DDBJ whole genome shotgun (WGS) entry which is preliminary data.</text>
</comment>
<proteinExistence type="predicted"/>
<evidence type="ECO:0000259" key="1">
    <source>
        <dbReference type="Pfam" id="PF00156"/>
    </source>
</evidence>
<gene>
    <name evidence="2" type="ORF">A2765_04250</name>
</gene>
<dbReference type="Pfam" id="PF00156">
    <property type="entry name" value="Pribosyltran"/>
    <property type="match status" value="1"/>
</dbReference>
<name>A0A1F6DEF1_9BACT</name>
<accession>A0A1F6DEF1</accession>
<dbReference type="Proteomes" id="UP000176377">
    <property type="component" value="Unassembled WGS sequence"/>
</dbReference>
<dbReference type="EMBL" id="MFLA01000016">
    <property type="protein sequence ID" value="OGG59771.1"/>
    <property type="molecule type" value="Genomic_DNA"/>
</dbReference>
<dbReference type="InterPro" id="IPR000836">
    <property type="entry name" value="PRTase_dom"/>
</dbReference>
<dbReference type="CDD" id="cd06223">
    <property type="entry name" value="PRTases_typeI"/>
    <property type="match status" value="1"/>
</dbReference>